<evidence type="ECO:0000259" key="1">
    <source>
        <dbReference type="SMART" id="SM00829"/>
    </source>
</evidence>
<proteinExistence type="predicted"/>
<dbReference type="Proteomes" id="UP000585681">
    <property type="component" value="Unassembled WGS sequence"/>
</dbReference>
<dbReference type="AlphaFoldDB" id="A0A840CEG0"/>
<accession>A0A840CEG0</accession>
<dbReference type="PANTHER" id="PTHR45033:SF3">
    <property type="entry name" value="DEHYDROGENASE, PUTATIVE (AFU_ORTHOLOGUE AFUA_2G13270)-RELATED"/>
    <property type="match status" value="1"/>
</dbReference>
<evidence type="ECO:0000313" key="2">
    <source>
        <dbReference type="EMBL" id="MBB4021669.1"/>
    </source>
</evidence>
<comment type="caution">
    <text evidence="2">The sequence shown here is derived from an EMBL/GenBank/DDBJ whole genome shotgun (WGS) entry which is preliminary data.</text>
</comment>
<dbReference type="InterPro" id="IPR013149">
    <property type="entry name" value="ADH-like_C"/>
</dbReference>
<protein>
    <submittedName>
        <fullName evidence="2">NADPH:quinone reductase-like Zn-dependent oxidoreductase</fullName>
    </submittedName>
</protein>
<dbReference type="EMBL" id="JACIEQ010000001">
    <property type="protein sequence ID" value="MBB4021669.1"/>
    <property type="molecule type" value="Genomic_DNA"/>
</dbReference>
<dbReference type="Gene3D" id="3.40.50.720">
    <property type="entry name" value="NAD(P)-binding Rossmann-like Domain"/>
    <property type="match status" value="1"/>
</dbReference>
<dbReference type="InterPro" id="IPR013154">
    <property type="entry name" value="ADH-like_N"/>
</dbReference>
<dbReference type="SMART" id="SM00829">
    <property type="entry name" value="PKS_ER"/>
    <property type="match status" value="1"/>
</dbReference>
<reference evidence="2" key="1">
    <citation type="submission" date="2020-08" db="EMBL/GenBank/DDBJ databases">
        <title>Genomic Encyclopedia of Type Strains, Phase IV (KMG-IV): sequencing the most valuable type-strain genomes for metagenomic binning, comparative biology and taxonomic classification.</title>
        <authorList>
            <person name="Goeker M."/>
        </authorList>
    </citation>
    <scope>NUCLEOTIDE SEQUENCE [LARGE SCALE GENOMIC DNA]</scope>
    <source>
        <strain evidence="2">DSM 105040</strain>
    </source>
</reference>
<feature type="domain" description="Enoyl reductase (ER)" evidence="1">
    <location>
        <begin position="12"/>
        <end position="331"/>
    </location>
</feature>
<dbReference type="Pfam" id="PF00107">
    <property type="entry name" value="ADH_zinc_N"/>
    <property type="match status" value="1"/>
</dbReference>
<sequence length="339" mass="35197">MMKAVVLSEAEGPEAARLQDEPVPQPAAGEVRVALRAASLNHRELWISRGMYPGMNLPSILGADGAGVVDAVGDGVDASMVGQEVVLYPARDWGDNPDYPSGKFCLLGMPIPGTLAQYICVPAENVCTKPAHLSFGQAAALPTAALTAWRALTRKAGLKKGDKVLITGIGGGVATFALAFAVAKGAEVWVTSGNPDNIEQAMALGAKGGFNYREEGWGKAAGKASGGFDVIIDGAPAASFAAYTRSVAMGGRVVIYGSTQGPKFEVNAPEFFLRHATIFGTAMGTVADFNEMIGFVSDNTLEPVIESTFPLDQIAQAFTALQGNHFGKVIVDIPAPNGA</sequence>
<organism evidence="2 3">
    <name type="scientific">Actibacterium naphthalenivorans</name>
    <dbReference type="NCBI Taxonomy" id="1614693"/>
    <lineage>
        <taxon>Bacteria</taxon>
        <taxon>Pseudomonadati</taxon>
        <taxon>Pseudomonadota</taxon>
        <taxon>Alphaproteobacteria</taxon>
        <taxon>Rhodobacterales</taxon>
        <taxon>Roseobacteraceae</taxon>
        <taxon>Actibacterium</taxon>
    </lineage>
</organism>
<name>A0A840CEG0_9RHOB</name>
<dbReference type="InterPro" id="IPR036291">
    <property type="entry name" value="NAD(P)-bd_dom_sf"/>
</dbReference>
<dbReference type="GO" id="GO:0016491">
    <property type="term" value="F:oxidoreductase activity"/>
    <property type="evidence" value="ECO:0007669"/>
    <property type="project" value="InterPro"/>
</dbReference>
<dbReference type="RefSeq" id="WP_207642724.1">
    <property type="nucleotide sequence ID" value="NZ_JACIEQ010000001.1"/>
</dbReference>
<dbReference type="InterPro" id="IPR052711">
    <property type="entry name" value="Zinc_ADH-like"/>
</dbReference>
<dbReference type="SUPFAM" id="SSF51735">
    <property type="entry name" value="NAD(P)-binding Rossmann-fold domains"/>
    <property type="match status" value="1"/>
</dbReference>
<dbReference type="Gene3D" id="3.90.180.10">
    <property type="entry name" value="Medium-chain alcohol dehydrogenases, catalytic domain"/>
    <property type="match status" value="1"/>
</dbReference>
<evidence type="ECO:0000313" key="3">
    <source>
        <dbReference type="Proteomes" id="UP000585681"/>
    </source>
</evidence>
<keyword evidence="3" id="KW-1185">Reference proteome</keyword>
<dbReference type="PANTHER" id="PTHR45033">
    <property type="match status" value="1"/>
</dbReference>
<dbReference type="Pfam" id="PF08240">
    <property type="entry name" value="ADH_N"/>
    <property type="match status" value="1"/>
</dbReference>
<dbReference type="InterPro" id="IPR020843">
    <property type="entry name" value="ER"/>
</dbReference>
<dbReference type="InterPro" id="IPR011032">
    <property type="entry name" value="GroES-like_sf"/>
</dbReference>
<dbReference type="SUPFAM" id="SSF50129">
    <property type="entry name" value="GroES-like"/>
    <property type="match status" value="1"/>
</dbReference>
<gene>
    <name evidence="2" type="ORF">GGR17_001460</name>
</gene>